<protein>
    <submittedName>
        <fullName evidence="1">Uncharacterized protein</fullName>
    </submittedName>
</protein>
<dbReference type="AlphaFoldDB" id="A0A6C0E9V8"/>
<evidence type="ECO:0000313" key="1">
    <source>
        <dbReference type="EMBL" id="QHT25926.1"/>
    </source>
</evidence>
<organism evidence="1">
    <name type="scientific">viral metagenome</name>
    <dbReference type="NCBI Taxonomy" id="1070528"/>
    <lineage>
        <taxon>unclassified sequences</taxon>
        <taxon>metagenomes</taxon>
        <taxon>organismal metagenomes</taxon>
    </lineage>
</organism>
<sequence length="168" mass="20173">MEEYKYKCLTCLYKTDNDASLKAHYNTKMHKQKVQKVINDLQEINKKFEEGKYKEVKLWFKKSKEDIEKDKQKLMAIKIKKKIYSCRICKSKFKNALECFDHEYKKCGVSFETYDDVQHTNSEELKYIISYAKERNNEIIDNLDLSRLDNVKESMQKLLNSIRLCLNN</sequence>
<proteinExistence type="predicted"/>
<dbReference type="EMBL" id="MN739776">
    <property type="protein sequence ID" value="QHT25926.1"/>
    <property type="molecule type" value="Genomic_DNA"/>
</dbReference>
<reference evidence="1" key="1">
    <citation type="journal article" date="2020" name="Nature">
        <title>Giant virus diversity and host interactions through global metagenomics.</title>
        <authorList>
            <person name="Schulz F."/>
            <person name="Roux S."/>
            <person name="Paez-Espino D."/>
            <person name="Jungbluth S."/>
            <person name="Walsh D.A."/>
            <person name="Denef V.J."/>
            <person name="McMahon K.D."/>
            <person name="Konstantinidis K.T."/>
            <person name="Eloe-Fadrosh E.A."/>
            <person name="Kyrpides N.C."/>
            <person name="Woyke T."/>
        </authorList>
    </citation>
    <scope>NUCLEOTIDE SEQUENCE</scope>
    <source>
        <strain evidence="1">GVMAG-M-3300023179-27</strain>
    </source>
</reference>
<accession>A0A6C0E9V8</accession>
<name>A0A6C0E9V8_9ZZZZ</name>